<feature type="compositionally biased region" description="Low complexity" evidence="1">
    <location>
        <begin position="78"/>
        <end position="99"/>
    </location>
</feature>
<dbReference type="AlphaFoldDB" id="A0AAE0HBX6"/>
<name>A0AAE0HBX6_9PEZI</name>
<evidence type="ECO:0000313" key="3">
    <source>
        <dbReference type="Proteomes" id="UP001278766"/>
    </source>
</evidence>
<gene>
    <name evidence="2" type="ORF">B0H64DRAFT_376407</name>
</gene>
<dbReference type="GeneID" id="87839423"/>
<organism evidence="2 3">
    <name type="scientific">Chaetomium fimeti</name>
    <dbReference type="NCBI Taxonomy" id="1854472"/>
    <lineage>
        <taxon>Eukaryota</taxon>
        <taxon>Fungi</taxon>
        <taxon>Dikarya</taxon>
        <taxon>Ascomycota</taxon>
        <taxon>Pezizomycotina</taxon>
        <taxon>Sordariomycetes</taxon>
        <taxon>Sordariomycetidae</taxon>
        <taxon>Sordariales</taxon>
        <taxon>Chaetomiaceae</taxon>
        <taxon>Chaetomium</taxon>
    </lineage>
</organism>
<feature type="compositionally biased region" description="Basic and acidic residues" evidence="1">
    <location>
        <begin position="148"/>
        <end position="158"/>
    </location>
</feature>
<proteinExistence type="predicted"/>
<feature type="compositionally biased region" description="Basic residues" evidence="1">
    <location>
        <begin position="115"/>
        <end position="127"/>
    </location>
</feature>
<dbReference type="RefSeq" id="XP_062657019.1">
    <property type="nucleotide sequence ID" value="XM_062802475.1"/>
</dbReference>
<feature type="compositionally biased region" description="Basic residues" evidence="1">
    <location>
        <begin position="17"/>
        <end position="26"/>
    </location>
</feature>
<accession>A0AAE0HBX6</accession>
<feature type="region of interest" description="Disordered" evidence="1">
    <location>
        <begin position="1"/>
        <end position="185"/>
    </location>
</feature>
<feature type="compositionally biased region" description="Basic residues" evidence="1">
    <location>
        <begin position="159"/>
        <end position="185"/>
    </location>
</feature>
<dbReference type="EMBL" id="JAUEPN010000006">
    <property type="protein sequence ID" value="KAK3293505.1"/>
    <property type="molecule type" value="Genomic_DNA"/>
</dbReference>
<keyword evidence="3" id="KW-1185">Reference proteome</keyword>
<reference evidence="2" key="1">
    <citation type="journal article" date="2023" name="Mol. Phylogenet. Evol.">
        <title>Genome-scale phylogeny and comparative genomics of the fungal order Sordariales.</title>
        <authorList>
            <person name="Hensen N."/>
            <person name="Bonometti L."/>
            <person name="Westerberg I."/>
            <person name="Brannstrom I.O."/>
            <person name="Guillou S."/>
            <person name="Cros-Aarteil S."/>
            <person name="Calhoun S."/>
            <person name="Haridas S."/>
            <person name="Kuo A."/>
            <person name="Mondo S."/>
            <person name="Pangilinan J."/>
            <person name="Riley R."/>
            <person name="LaButti K."/>
            <person name="Andreopoulos B."/>
            <person name="Lipzen A."/>
            <person name="Chen C."/>
            <person name="Yan M."/>
            <person name="Daum C."/>
            <person name="Ng V."/>
            <person name="Clum A."/>
            <person name="Steindorff A."/>
            <person name="Ohm R.A."/>
            <person name="Martin F."/>
            <person name="Silar P."/>
            <person name="Natvig D.O."/>
            <person name="Lalanne C."/>
            <person name="Gautier V."/>
            <person name="Ament-Velasquez S.L."/>
            <person name="Kruys A."/>
            <person name="Hutchinson M.I."/>
            <person name="Powell A.J."/>
            <person name="Barry K."/>
            <person name="Miller A.N."/>
            <person name="Grigoriev I.V."/>
            <person name="Debuchy R."/>
            <person name="Gladieux P."/>
            <person name="Hiltunen Thoren M."/>
            <person name="Johannesson H."/>
        </authorList>
    </citation>
    <scope>NUCLEOTIDE SEQUENCE</scope>
    <source>
        <strain evidence="2">CBS 168.71</strain>
    </source>
</reference>
<reference evidence="2" key="2">
    <citation type="submission" date="2023-06" db="EMBL/GenBank/DDBJ databases">
        <authorList>
            <consortium name="Lawrence Berkeley National Laboratory"/>
            <person name="Haridas S."/>
            <person name="Hensen N."/>
            <person name="Bonometti L."/>
            <person name="Westerberg I."/>
            <person name="Brannstrom I.O."/>
            <person name="Guillou S."/>
            <person name="Cros-Aarteil S."/>
            <person name="Calhoun S."/>
            <person name="Kuo A."/>
            <person name="Mondo S."/>
            <person name="Pangilinan J."/>
            <person name="Riley R."/>
            <person name="Labutti K."/>
            <person name="Andreopoulos B."/>
            <person name="Lipzen A."/>
            <person name="Chen C."/>
            <person name="Yanf M."/>
            <person name="Daum C."/>
            <person name="Ng V."/>
            <person name="Clum A."/>
            <person name="Steindorff A."/>
            <person name="Ohm R."/>
            <person name="Martin F."/>
            <person name="Silar P."/>
            <person name="Natvig D."/>
            <person name="Lalanne C."/>
            <person name="Gautier V."/>
            <person name="Ament-Velasquez S.L."/>
            <person name="Kruys A."/>
            <person name="Hutchinson M.I."/>
            <person name="Powell A.J."/>
            <person name="Barry K."/>
            <person name="Miller A.N."/>
            <person name="Grigoriev I.V."/>
            <person name="Debuchy R."/>
            <person name="Gladieux P."/>
            <person name="Thoren M.H."/>
            <person name="Johannesson H."/>
        </authorList>
    </citation>
    <scope>NUCLEOTIDE SEQUENCE</scope>
    <source>
        <strain evidence="2">CBS 168.71</strain>
    </source>
</reference>
<comment type="caution">
    <text evidence="2">The sequence shown here is derived from an EMBL/GenBank/DDBJ whole genome shotgun (WGS) entry which is preliminary data.</text>
</comment>
<evidence type="ECO:0000313" key="2">
    <source>
        <dbReference type="EMBL" id="KAK3293505.1"/>
    </source>
</evidence>
<evidence type="ECO:0000256" key="1">
    <source>
        <dbReference type="SAM" id="MobiDB-lite"/>
    </source>
</evidence>
<dbReference type="Proteomes" id="UP001278766">
    <property type="component" value="Unassembled WGS sequence"/>
</dbReference>
<protein>
    <submittedName>
        <fullName evidence="2">Uncharacterized protein</fullName>
    </submittedName>
</protein>
<feature type="compositionally biased region" description="Basic and acidic residues" evidence="1">
    <location>
        <begin position="33"/>
        <end position="51"/>
    </location>
</feature>
<sequence length="272" mass="30351">MPRFHSDSDSDDYVPRQHYRSPRRRSPTPGPRPVRDPSPIDDRHPRFEYEPHTPFYPPVASGGAGPSPHRSHSAGPRDTTYTTTSTTDDTPTTMPTDSTILTHRRRARDRDRNRDRGHHTPRHHRSRSSSSSPGFSYPTDSDGGYSSADDRHLAPRDRRDRRHRDHHHRHGRSNSHSKSRSPLHKAHSLLSNTFTPSTSGLGVGVLGAIVGGLAAREASEAVAGREEVSAKYANTNESPTSIPQHPPQKCNLEGIVHFRQIVKNARNYPAHG</sequence>